<proteinExistence type="predicted"/>
<comment type="caution">
    <text evidence="2">The sequence shown here is derived from an EMBL/GenBank/DDBJ whole genome shotgun (WGS) entry which is preliminary data.</text>
</comment>
<protein>
    <submittedName>
        <fullName evidence="2">Uncharacterized protein</fullName>
    </submittedName>
</protein>
<reference evidence="2 3" key="1">
    <citation type="journal article" date="2019" name="G3 (Bethesda)">
        <title>Sequencing of a Wild Apple (Malus baccata) Genome Unravels the Differences Between Cultivated and Wild Apple Species Regarding Disease Resistance and Cold Tolerance.</title>
        <authorList>
            <person name="Chen X."/>
        </authorList>
    </citation>
    <scope>NUCLEOTIDE SEQUENCE [LARGE SCALE GENOMIC DNA]</scope>
    <source>
        <strain evidence="3">cv. Shandingzi</strain>
        <tissue evidence="2">Leaves</tissue>
    </source>
</reference>
<sequence length="69" mass="7821">MHQSHQFNRKSNGRKAITCVLTETEVVMSVVASDPLPQDSELVEMWDDVGEDDGPGSQQWPRKRHCRIG</sequence>
<name>A0A540MNF0_MALBA</name>
<organism evidence="2 3">
    <name type="scientific">Malus baccata</name>
    <name type="common">Siberian crab apple</name>
    <name type="synonym">Pyrus baccata</name>
    <dbReference type="NCBI Taxonomy" id="106549"/>
    <lineage>
        <taxon>Eukaryota</taxon>
        <taxon>Viridiplantae</taxon>
        <taxon>Streptophyta</taxon>
        <taxon>Embryophyta</taxon>
        <taxon>Tracheophyta</taxon>
        <taxon>Spermatophyta</taxon>
        <taxon>Magnoliopsida</taxon>
        <taxon>eudicotyledons</taxon>
        <taxon>Gunneridae</taxon>
        <taxon>Pentapetalae</taxon>
        <taxon>rosids</taxon>
        <taxon>fabids</taxon>
        <taxon>Rosales</taxon>
        <taxon>Rosaceae</taxon>
        <taxon>Amygdaloideae</taxon>
        <taxon>Maleae</taxon>
        <taxon>Malus</taxon>
    </lineage>
</organism>
<evidence type="ECO:0000313" key="2">
    <source>
        <dbReference type="EMBL" id="TQD99909.1"/>
    </source>
</evidence>
<accession>A0A540MNF0</accession>
<evidence type="ECO:0000256" key="1">
    <source>
        <dbReference type="SAM" id="MobiDB-lite"/>
    </source>
</evidence>
<gene>
    <name evidence="2" type="ORF">C1H46_014522</name>
</gene>
<dbReference type="AlphaFoldDB" id="A0A540MNF0"/>
<dbReference type="EMBL" id="VIEB01000226">
    <property type="protein sequence ID" value="TQD99909.1"/>
    <property type="molecule type" value="Genomic_DNA"/>
</dbReference>
<evidence type="ECO:0000313" key="3">
    <source>
        <dbReference type="Proteomes" id="UP000315295"/>
    </source>
</evidence>
<dbReference type="Proteomes" id="UP000315295">
    <property type="component" value="Unassembled WGS sequence"/>
</dbReference>
<feature type="region of interest" description="Disordered" evidence="1">
    <location>
        <begin position="47"/>
        <end position="69"/>
    </location>
</feature>
<keyword evidence="3" id="KW-1185">Reference proteome</keyword>